<keyword evidence="4" id="KW-1185">Reference proteome</keyword>
<proteinExistence type="predicted"/>
<dbReference type="RefSeq" id="WP_368802352.1">
    <property type="nucleotide sequence ID" value="NZ_JAZHFV010000002.1"/>
</dbReference>
<feature type="transmembrane region" description="Helical" evidence="1">
    <location>
        <begin position="131"/>
        <end position="153"/>
    </location>
</feature>
<dbReference type="Proteomes" id="UP001559025">
    <property type="component" value="Unassembled WGS sequence"/>
</dbReference>
<gene>
    <name evidence="3" type="ORF">V1479_07495</name>
</gene>
<accession>A0ABV3WR57</accession>
<reference evidence="3 4" key="1">
    <citation type="submission" date="2024-01" db="EMBL/GenBank/DDBJ databases">
        <title>New evidence supports the origin of RcGTA from prophage.</title>
        <authorList>
            <person name="Xu Y."/>
            <person name="Liu B."/>
            <person name="Chen F."/>
        </authorList>
    </citation>
    <scope>NUCLEOTIDE SEQUENCE [LARGE SCALE GENOMIC DNA]</scope>
    <source>
        <strain evidence="3 4">CBW1107-2</strain>
    </source>
</reference>
<keyword evidence="1" id="KW-1133">Transmembrane helix</keyword>
<feature type="transmembrane region" description="Helical" evidence="1">
    <location>
        <begin position="21"/>
        <end position="42"/>
    </location>
</feature>
<dbReference type="InterPro" id="IPR007065">
    <property type="entry name" value="HPP"/>
</dbReference>
<name>A0ABV3WR57_9HYPH</name>
<evidence type="ECO:0000256" key="1">
    <source>
        <dbReference type="SAM" id="Phobius"/>
    </source>
</evidence>
<evidence type="ECO:0000313" key="4">
    <source>
        <dbReference type="Proteomes" id="UP001559025"/>
    </source>
</evidence>
<feature type="domain" description="HPP transmembrane region" evidence="2">
    <location>
        <begin position="15"/>
        <end position="163"/>
    </location>
</feature>
<protein>
    <submittedName>
        <fullName evidence="3">HPP family protein</fullName>
    </submittedName>
</protein>
<dbReference type="Pfam" id="PF04982">
    <property type="entry name" value="TM_HPP"/>
    <property type="match status" value="1"/>
</dbReference>
<evidence type="ECO:0000313" key="3">
    <source>
        <dbReference type="EMBL" id="MEX4007143.1"/>
    </source>
</evidence>
<keyword evidence="1" id="KW-0472">Membrane</keyword>
<comment type="caution">
    <text evidence="3">The sequence shown here is derived from an EMBL/GenBank/DDBJ whole genome shotgun (WGS) entry which is preliminary data.</text>
</comment>
<dbReference type="InterPro" id="IPR058581">
    <property type="entry name" value="TM_HPP"/>
</dbReference>
<dbReference type="PANTHER" id="PTHR33741">
    <property type="entry name" value="TRANSMEMBRANE PROTEIN DDB_G0269096-RELATED"/>
    <property type="match status" value="1"/>
</dbReference>
<dbReference type="PANTHER" id="PTHR33741:SF5">
    <property type="entry name" value="TRANSMEMBRANE PROTEIN DDB_G0269096-RELATED"/>
    <property type="match status" value="1"/>
</dbReference>
<feature type="transmembrane region" description="Helical" evidence="1">
    <location>
        <begin position="87"/>
        <end position="111"/>
    </location>
</feature>
<evidence type="ECO:0000259" key="2">
    <source>
        <dbReference type="Pfam" id="PF04982"/>
    </source>
</evidence>
<keyword evidence="1" id="KW-0812">Transmembrane</keyword>
<dbReference type="EMBL" id="JAZHFV010000002">
    <property type="protein sequence ID" value="MEX4007143.1"/>
    <property type="molecule type" value="Genomic_DNA"/>
</dbReference>
<sequence>MKAFLKAFFVRHEPPVALRANLRAGLAAIAGIALVGGLATWIDLPLLIAPLGATSGLLFGQPSSALSQPINVMGGYLVGTIVCEAAFFIFPGAWLAAAVAVGLTIVVMRALRVTHPPAAALPILGFGEPVHGVQLFLIVFMACAVLIAFALVVHNLPPRRPYPMPEEPDRKNG</sequence>
<organism evidence="3 4">
    <name type="scientific">Neoaquamicrobium sediminum</name>
    <dbReference type="NCBI Taxonomy" id="1849104"/>
    <lineage>
        <taxon>Bacteria</taxon>
        <taxon>Pseudomonadati</taxon>
        <taxon>Pseudomonadota</taxon>
        <taxon>Alphaproteobacteria</taxon>
        <taxon>Hyphomicrobiales</taxon>
        <taxon>Phyllobacteriaceae</taxon>
        <taxon>Neoaquamicrobium</taxon>
    </lineage>
</organism>